<dbReference type="Proteomes" id="UP000680132">
    <property type="component" value="Unassembled WGS sequence"/>
</dbReference>
<proteinExistence type="predicted"/>
<dbReference type="Pfam" id="PF00535">
    <property type="entry name" value="Glycos_transf_2"/>
    <property type="match status" value="1"/>
</dbReference>
<organism evidence="2 3">
    <name type="scientific">Microbacterium stercoris</name>
    <dbReference type="NCBI Taxonomy" id="2820289"/>
    <lineage>
        <taxon>Bacteria</taxon>
        <taxon>Bacillati</taxon>
        <taxon>Actinomycetota</taxon>
        <taxon>Actinomycetes</taxon>
        <taxon>Micrococcales</taxon>
        <taxon>Microbacteriaceae</taxon>
        <taxon>Microbacterium</taxon>
    </lineage>
</organism>
<dbReference type="InterPro" id="IPR001173">
    <property type="entry name" value="Glyco_trans_2-like"/>
</dbReference>
<dbReference type="EMBL" id="JAGFOA010000007">
    <property type="protein sequence ID" value="MBO3664984.1"/>
    <property type="molecule type" value="Genomic_DNA"/>
</dbReference>
<name>A0A939QL94_9MICO</name>
<evidence type="ECO:0000313" key="3">
    <source>
        <dbReference type="Proteomes" id="UP000680132"/>
    </source>
</evidence>
<dbReference type="RefSeq" id="WP_208505226.1">
    <property type="nucleotide sequence ID" value="NZ_JAGFOA010000007.1"/>
</dbReference>
<comment type="caution">
    <text evidence="2">The sequence shown here is derived from an EMBL/GenBank/DDBJ whole genome shotgun (WGS) entry which is preliminary data.</text>
</comment>
<dbReference type="Gene3D" id="3.90.550.10">
    <property type="entry name" value="Spore Coat Polysaccharide Biosynthesis Protein SpsA, Chain A"/>
    <property type="match status" value="1"/>
</dbReference>
<protein>
    <submittedName>
        <fullName evidence="2">Glycosyltransferase</fullName>
    </submittedName>
</protein>
<accession>A0A939QL94</accession>
<sequence>MTPEVDLVIAVHDPARPIDRAVGSVLDATDAEVRVTVVVHGIDPDLIARNLATRLPDPRLRLLPFSDGRRSPAGPFNAGLDAADAPFTSVMGSDDTLEPHAIDSWLRVARRDAADVVIARLRHAGGAAVPTPATRPFRSRRLDGVRDRLSYRSAPLGLVSRARFGDLRFALDVPTGEDIPYVTALWFSGAGIAYDRRGPAYLIHDDGGPRTTFARRSIADEFAWLDRLLAEERFSTLPAAARSAAVAKLIRIQLFGAIFYRADAELWGASERAALADVAARLVETGAGVHEQLSRRDRDVLDGALDPARPATELIAAAYARRRFLAVGSLLPRRLRFALHREAPLRFAAATALQAR</sequence>
<dbReference type="SUPFAM" id="SSF53448">
    <property type="entry name" value="Nucleotide-diphospho-sugar transferases"/>
    <property type="match status" value="1"/>
</dbReference>
<feature type="domain" description="Glycosyltransferase 2-like" evidence="1">
    <location>
        <begin position="8"/>
        <end position="136"/>
    </location>
</feature>
<dbReference type="AlphaFoldDB" id="A0A939QL94"/>
<dbReference type="InterPro" id="IPR029044">
    <property type="entry name" value="Nucleotide-diphossugar_trans"/>
</dbReference>
<gene>
    <name evidence="2" type="ORF">J5V96_15915</name>
</gene>
<dbReference type="CDD" id="cd00761">
    <property type="entry name" value="Glyco_tranf_GTA_type"/>
    <property type="match status" value="1"/>
</dbReference>
<evidence type="ECO:0000259" key="1">
    <source>
        <dbReference type="Pfam" id="PF00535"/>
    </source>
</evidence>
<reference evidence="2" key="1">
    <citation type="submission" date="2021-03" db="EMBL/GenBank/DDBJ databases">
        <title>Microbacterium sp. nov., a novel actinobacterium isolated from cow dung.</title>
        <authorList>
            <person name="Zhang L."/>
        </authorList>
    </citation>
    <scope>NUCLEOTIDE SEQUENCE</scope>
    <source>
        <strain evidence="2">NEAU-LLB</strain>
    </source>
</reference>
<evidence type="ECO:0000313" key="2">
    <source>
        <dbReference type="EMBL" id="MBO3664984.1"/>
    </source>
</evidence>
<keyword evidence="3" id="KW-1185">Reference proteome</keyword>